<accession>A0A1C3K1K9</accession>
<keyword evidence="3" id="KW-1185">Reference proteome</keyword>
<proteinExistence type="predicted"/>
<protein>
    <submittedName>
        <fullName evidence="1">Uncharacterized protein</fullName>
    </submittedName>
</protein>
<reference evidence="2 3" key="2">
    <citation type="submission" date="2017-08" db="EMBL/GenBank/DDBJ databases">
        <authorList>
            <person name="de Groot N.N."/>
        </authorList>
    </citation>
    <scope>NUCLEOTIDE SEQUENCE [LARGE SCALE GENOMIC DNA]</scope>
    <source>
        <strain evidence="2">Orrdi1</strain>
    </source>
</reference>
<evidence type="ECO:0000313" key="2">
    <source>
        <dbReference type="EMBL" id="SOE49080.1"/>
    </source>
</evidence>
<dbReference type="EMBL" id="FLRC01000017">
    <property type="protein sequence ID" value="SBT25304.1"/>
    <property type="molecule type" value="Genomic_DNA"/>
</dbReference>
<dbReference type="EMBL" id="LT907988">
    <property type="protein sequence ID" value="SOE49080.1"/>
    <property type="molecule type" value="Genomic_DNA"/>
</dbReference>
<reference evidence="1 3" key="1">
    <citation type="submission" date="2016-06" db="EMBL/GenBank/DDBJ databases">
        <authorList>
            <person name="Kjaerup R.B."/>
            <person name="Dalgaard T.S."/>
            <person name="Juul-Madsen H.R."/>
        </authorList>
    </citation>
    <scope>NUCLEOTIDE SEQUENCE [LARGE SCALE GENOMIC DNA]</scope>
    <source>
        <strain evidence="1">Orrdi1</strain>
    </source>
</reference>
<sequence>MRDAALEEAAQAAYLRLHPNNERSDWTEFAHDQAKDAKAAADAIRALKSTNGGDAK</sequence>
<evidence type="ECO:0000313" key="1">
    <source>
        <dbReference type="EMBL" id="SBT25304.1"/>
    </source>
</evidence>
<dbReference type="STRING" id="1851544.ODI_03607"/>
<dbReference type="Proteomes" id="UP000078558">
    <property type="component" value="Chromosome I"/>
</dbReference>
<dbReference type="AlphaFoldDB" id="A0A1C3K1K9"/>
<dbReference type="KEGG" id="odi:ODI_R1830"/>
<organism evidence="1 3">
    <name type="scientific">Orrella dioscoreae</name>
    <dbReference type="NCBI Taxonomy" id="1851544"/>
    <lineage>
        <taxon>Bacteria</taxon>
        <taxon>Pseudomonadati</taxon>
        <taxon>Pseudomonadota</taxon>
        <taxon>Betaproteobacteria</taxon>
        <taxon>Burkholderiales</taxon>
        <taxon>Alcaligenaceae</taxon>
        <taxon>Orrella</taxon>
    </lineage>
</organism>
<gene>
    <name evidence="1" type="ORF">ODI_03607</name>
    <name evidence="2" type="ORF">ODI_R1830</name>
</gene>
<name>A0A1C3K1K9_9BURK</name>
<evidence type="ECO:0000313" key="3">
    <source>
        <dbReference type="Proteomes" id="UP000078558"/>
    </source>
</evidence>